<dbReference type="RefSeq" id="XP_015586072.1">
    <property type="nucleotide sequence ID" value="XM_015730586.2"/>
</dbReference>
<dbReference type="Pfam" id="PF00929">
    <property type="entry name" value="RNase_T"/>
    <property type="match status" value="1"/>
</dbReference>
<dbReference type="InterPro" id="IPR040393">
    <property type="entry name" value="TREX1/2"/>
</dbReference>
<protein>
    <submittedName>
        <fullName evidence="10">Uncharacterized protein LOC107263408</fullName>
    </submittedName>
</protein>
<evidence type="ECO:0000313" key="10">
    <source>
        <dbReference type="RefSeq" id="XP_015586072.1"/>
    </source>
</evidence>
<evidence type="ECO:0000256" key="2">
    <source>
        <dbReference type="ARBA" id="ARBA00022722"/>
    </source>
</evidence>
<dbReference type="GO" id="GO:0046872">
    <property type="term" value="F:metal ion binding"/>
    <property type="evidence" value="ECO:0007669"/>
    <property type="project" value="UniProtKB-KW"/>
</dbReference>
<dbReference type="SUPFAM" id="SSF53098">
    <property type="entry name" value="Ribonuclease H-like"/>
    <property type="match status" value="1"/>
</dbReference>
<dbReference type="GeneID" id="107263408"/>
<dbReference type="SMART" id="SM00479">
    <property type="entry name" value="EXOIII"/>
    <property type="match status" value="1"/>
</dbReference>
<sequence length="357" mass="40163">MPNYNEIKTFVFFDLETTGLIRGKIMPGITEISLIAVSREAILEKNGKLPRVSHKLIMPINPKKTIPDIVTNITGLSAKNLANVKPFEVETFELMMQFIGRLIAPICFVAHNGNNFDYKIIMQEFQQIEKAMPIEVLCVDSLEAFKDILCTTDSDSENNDDSKKGQAAANLSVDYFSLLEDGMDDTLCKAVDRILESSIVNDELNTCKQYYYSKSLNDVRVQNNFGNDVTYCQSENTLLSGTNDDLRCTLKQKNEKTPPKQIISLRKIRAGAIPAPHKKMIEPRVLSYPPEDTKIRPKNFKLPTIYEFLLGSKLENAHMAETDCNAMLKCVNILGDKFVKWADSNAVPLNIYGNVCS</sequence>
<evidence type="ECO:0000256" key="3">
    <source>
        <dbReference type="ARBA" id="ARBA00022723"/>
    </source>
</evidence>
<proteinExistence type="inferred from homology"/>
<organism evidence="9 10">
    <name type="scientific">Cephus cinctus</name>
    <name type="common">Wheat stem sawfly</name>
    <dbReference type="NCBI Taxonomy" id="211228"/>
    <lineage>
        <taxon>Eukaryota</taxon>
        <taxon>Metazoa</taxon>
        <taxon>Ecdysozoa</taxon>
        <taxon>Arthropoda</taxon>
        <taxon>Hexapoda</taxon>
        <taxon>Insecta</taxon>
        <taxon>Pterygota</taxon>
        <taxon>Neoptera</taxon>
        <taxon>Endopterygota</taxon>
        <taxon>Hymenoptera</taxon>
        <taxon>Cephoidea</taxon>
        <taxon>Cephidae</taxon>
        <taxon>Cephus</taxon>
    </lineage>
</organism>
<evidence type="ECO:0000259" key="8">
    <source>
        <dbReference type="SMART" id="SM00479"/>
    </source>
</evidence>
<evidence type="ECO:0000313" key="9">
    <source>
        <dbReference type="Proteomes" id="UP000694920"/>
    </source>
</evidence>
<dbReference type="PANTHER" id="PTHR13058:SF19">
    <property type="entry name" value="LD40940P"/>
    <property type="match status" value="1"/>
</dbReference>
<gene>
    <name evidence="10" type="primary">LOC107263408</name>
</gene>
<keyword evidence="9" id="KW-1185">Reference proteome</keyword>
<dbReference type="KEGG" id="ccin:107263408"/>
<keyword evidence="4" id="KW-0378">Hydrolase</keyword>
<accession>A0AAJ7FD94</accession>
<dbReference type="InterPro" id="IPR036397">
    <property type="entry name" value="RNaseH_sf"/>
</dbReference>
<evidence type="ECO:0000256" key="6">
    <source>
        <dbReference type="ARBA" id="ARBA00022842"/>
    </source>
</evidence>
<dbReference type="InterPro" id="IPR012337">
    <property type="entry name" value="RNaseH-like_sf"/>
</dbReference>
<comment type="cofactor">
    <cofactor evidence="1">
        <name>Mg(2+)</name>
        <dbReference type="ChEBI" id="CHEBI:18420"/>
    </cofactor>
</comment>
<evidence type="ECO:0000256" key="7">
    <source>
        <dbReference type="ARBA" id="ARBA00025769"/>
    </source>
</evidence>
<dbReference type="InterPro" id="IPR013520">
    <property type="entry name" value="Ribonucl_H"/>
</dbReference>
<dbReference type="Proteomes" id="UP000694920">
    <property type="component" value="Unplaced"/>
</dbReference>
<evidence type="ECO:0000256" key="4">
    <source>
        <dbReference type="ARBA" id="ARBA00022801"/>
    </source>
</evidence>
<keyword evidence="2" id="KW-0540">Nuclease</keyword>
<dbReference type="PANTHER" id="PTHR13058">
    <property type="entry name" value="THREE PRIME REPAIR EXONUCLEASE 1, 2"/>
    <property type="match status" value="1"/>
</dbReference>
<name>A0AAJ7FD94_CEPCN</name>
<keyword evidence="3" id="KW-0479">Metal-binding</keyword>
<dbReference type="GO" id="GO:0005737">
    <property type="term" value="C:cytoplasm"/>
    <property type="evidence" value="ECO:0007669"/>
    <property type="project" value="TreeGrafter"/>
</dbReference>
<keyword evidence="5" id="KW-0269">Exonuclease</keyword>
<dbReference type="GO" id="GO:0003676">
    <property type="term" value="F:nucleic acid binding"/>
    <property type="evidence" value="ECO:0007669"/>
    <property type="project" value="InterPro"/>
</dbReference>
<evidence type="ECO:0000256" key="1">
    <source>
        <dbReference type="ARBA" id="ARBA00001946"/>
    </source>
</evidence>
<keyword evidence="6" id="KW-0460">Magnesium</keyword>
<dbReference type="GO" id="GO:0008296">
    <property type="term" value="F:3'-5'-DNA exonuclease activity"/>
    <property type="evidence" value="ECO:0007669"/>
    <property type="project" value="TreeGrafter"/>
</dbReference>
<dbReference type="GO" id="GO:0006308">
    <property type="term" value="P:DNA catabolic process"/>
    <property type="evidence" value="ECO:0007669"/>
    <property type="project" value="TreeGrafter"/>
</dbReference>
<evidence type="ECO:0000256" key="5">
    <source>
        <dbReference type="ARBA" id="ARBA00022839"/>
    </source>
</evidence>
<feature type="domain" description="Exonuclease" evidence="8">
    <location>
        <begin position="9"/>
        <end position="340"/>
    </location>
</feature>
<dbReference type="Gene3D" id="3.30.420.10">
    <property type="entry name" value="Ribonuclease H-like superfamily/Ribonuclease H"/>
    <property type="match status" value="1"/>
</dbReference>
<reference evidence="10" key="1">
    <citation type="submission" date="2025-08" db="UniProtKB">
        <authorList>
            <consortium name="RefSeq"/>
        </authorList>
    </citation>
    <scope>IDENTIFICATION</scope>
</reference>
<comment type="similarity">
    <text evidence="7">Belongs to the exonuclease superfamily. TREX family.</text>
</comment>
<dbReference type="AlphaFoldDB" id="A0AAJ7FD94"/>